<dbReference type="Pfam" id="PF22913">
    <property type="entry name" value="NBAS_11th"/>
    <property type="match status" value="1"/>
</dbReference>
<evidence type="ECO:0000313" key="10">
    <source>
        <dbReference type="Proteomes" id="UP001292094"/>
    </source>
</evidence>
<evidence type="ECO:0008006" key="11">
    <source>
        <dbReference type="Google" id="ProtNLM"/>
    </source>
</evidence>
<evidence type="ECO:0000256" key="1">
    <source>
        <dbReference type="ARBA" id="ARBA00004240"/>
    </source>
</evidence>
<evidence type="ECO:0000256" key="5">
    <source>
        <dbReference type="SAM" id="MobiDB-lite"/>
    </source>
</evidence>
<name>A0AAE1QPX3_9EUCA</name>
<evidence type="ECO:0000313" key="9">
    <source>
        <dbReference type="EMBL" id="KAK4329182.1"/>
    </source>
</evidence>
<keyword evidence="3" id="KW-0256">Endoplasmic reticulum</keyword>
<dbReference type="InterPro" id="IPR013244">
    <property type="entry name" value="Sec39_domain"/>
</dbReference>
<keyword evidence="4" id="KW-0653">Protein transport</keyword>
<feature type="compositionally biased region" description="Basic residues" evidence="5">
    <location>
        <begin position="476"/>
        <end position="485"/>
    </location>
</feature>
<feature type="domain" description="Sec39" evidence="6">
    <location>
        <begin position="1102"/>
        <end position="1370"/>
    </location>
</feature>
<dbReference type="GO" id="GO:0006890">
    <property type="term" value="P:retrograde vesicle-mediated transport, Golgi to endoplasmic reticulum"/>
    <property type="evidence" value="ECO:0007669"/>
    <property type="project" value="InterPro"/>
</dbReference>
<organism evidence="9 10">
    <name type="scientific">Petrolisthes manimaculis</name>
    <dbReference type="NCBI Taxonomy" id="1843537"/>
    <lineage>
        <taxon>Eukaryota</taxon>
        <taxon>Metazoa</taxon>
        <taxon>Ecdysozoa</taxon>
        <taxon>Arthropoda</taxon>
        <taxon>Crustacea</taxon>
        <taxon>Multicrustacea</taxon>
        <taxon>Malacostraca</taxon>
        <taxon>Eumalacostraca</taxon>
        <taxon>Eucarida</taxon>
        <taxon>Decapoda</taxon>
        <taxon>Pleocyemata</taxon>
        <taxon>Anomura</taxon>
        <taxon>Galatheoidea</taxon>
        <taxon>Porcellanidae</taxon>
        <taxon>Petrolisthes</taxon>
    </lineage>
</organism>
<proteinExistence type="predicted"/>
<protein>
    <recommendedName>
        <fullName evidence="11">Neuroblastoma-amplified sequence</fullName>
    </recommendedName>
</protein>
<dbReference type="GO" id="GO:0015031">
    <property type="term" value="P:protein transport"/>
    <property type="evidence" value="ECO:0007669"/>
    <property type="project" value="UniProtKB-KW"/>
</dbReference>
<reference evidence="9" key="1">
    <citation type="submission" date="2023-11" db="EMBL/GenBank/DDBJ databases">
        <title>Genome assemblies of two species of porcelain crab, Petrolisthes cinctipes and Petrolisthes manimaculis (Anomura: Porcellanidae).</title>
        <authorList>
            <person name="Angst P."/>
        </authorList>
    </citation>
    <scope>NUCLEOTIDE SEQUENCE</scope>
    <source>
        <strain evidence="9">PB745_02</strain>
        <tissue evidence="9">Gill</tissue>
    </source>
</reference>
<dbReference type="GO" id="GO:0070939">
    <property type="term" value="C:Dsl1/NZR complex"/>
    <property type="evidence" value="ECO:0007669"/>
    <property type="project" value="TreeGrafter"/>
</dbReference>
<dbReference type="InterPro" id="IPR029145">
    <property type="entry name" value="NBAS_N"/>
</dbReference>
<feature type="domain" description="Neuroblastoma-amplified sequence N-terminal" evidence="7">
    <location>
        <begin position="215"/>
        <end position="382"/>
    </location>
</feature>
<evidence type="ECO:0000256" key="3">
    <source>
        <dbReference type="ARBA" id="ARBA00022824"/>
    </source>
</evidence>
<dbReference type="GO" id="GO:0000149">
    <property type="term" value="F:SNARE binding"/>
    <property type="evidence" value="ECO:0007669"/>
    <property type="project" value="TreeGrafter"/>
</dbReference>
<evidence type="ECO:0000259" key="7">
    <source>
        <dbReference type="Pfam" id="PF15492"/>
    </source>
</evidence>
<sequence length="2451" mass="273972">MGQNINGDENKVLYELLVHAEWPLKPHAIGGGVKSLGGNFFYRTVTQTPANVCALASTLWGYVTSASPVPPSLAKVVGGRCEWKLGVGGQGAVVALVQGAALEVRAKKDDFASVVGRNSTLYPDPLPWWRLVSWSGDCSMVGVAHSSGAVEIFNTLANSLFTIYPPRYKAGSPQVDAGNALAALVFTDVRTQNMKWVSELVLVDYKGDVRSYYVASELVLVDYKGEVRSYYVSPTEGYQETHTFSFTSVYPAGITAAACHKSLLLVGGCCEYNSDTSLKNNGLGHGITIWRFLDDFPHYKQVATIDEEEYLPPSVGIMKRLVGWVWSAPQYDSIFHLSPSPSGQLLAALHTSGSLSIWELPSLRKRKFWQLMNQPDIDATSPSLATYSERSSKASRSPERALVESLRQYPVDLRWWSECAVILARYSGAVTVSSVASLHNLLGGLPEFMEGVPQISDASDRAFLCLEAESRGSVKRVHSSLKRRSQGLLDTGEEGQERREEEGHDDDDDDDDVVVGDDNDGYLDSDDDDDDDEEISVFQRSHRLANRALYWATDAERFRPPSKRPRLMQRTYRLLCLKSTTPEELFERKIENEEYGEALALARSYNLDCDRVYQQQWRCNEVTVASIQDYLAKVKKRTWVLSQCLTRVPENIYAARELLLYGLRGTDLEAVVGGGGDGDNGAWVPSDLELLEFEPESLDAVVDPSEAEVRLQERQAAVLNRKHKLLSKINFKSLTTEQKTIIRARQKLLTYLDRLSTYEILLGGPHVARDLYDAAFFDKFRSQTAVSATVEFARGYDWRAVDIMFTYHGKETLPHRLPILSCFPPIMAPFEYQSLLPECKGDEVYPWEQERPRHLDWCEEPVCRAAAVVGDGDGDNSDRAAFLYRECPHLQEFRGTGAGGELSGEVVSHWYQERAKDVERQSHFVDAALDLLKLGRGRGVQSLEELHDWLDCLEVMVYEADHIRLSLDEFLALSHLEKITSLMSSSTSETYIQNVRRWLLPCLNRIDKWEPGSAKTLLHTYMVNTAKDDLGLPLKILQHSRPDQHAPIIPSAGEMMMVAVECVYACQREDQLPQAFAVLECLPERGSGHVGDSEELCELHDLADILEAHLTAAEVLSNHSVNVTPRHLRDLHQDQDRVRELLTKLTRAAARREPRMSDEDWRKLLYSMLELQQKVFTCLEPQVCFEKVTEALLCSGHRDNISLAGELLETRPDRSPVNNPYLQQLPYTQAVQMVVSAATHYFNSSENHTDQAMDLARQCLRLIECDNEDIKREKDLITALQILPDFGILLLPLQVRLCEDRLGLISQCLESKQGGYYRHWSRLLHLASLLRACGNSDAQTRQALVLSLVAQAALRAGDYMVCGSVCEQLVCGEHSEGWEVCGALGSTHRFANLPARARFLDFALTHAPASHLEDLINTRNEVEMATLYSKVNTQMDLNNSSIDSDDGGFVDAQSFQQVDDDGDDDGDDNVDDDGVLGGVTRSVLSVTAATTATLLNTVASKKFWKSAVNWMQPLSKLSGEGERSQLSPDTNADFLKQGCHAFYADIIPDHHISSLGVSYQSYASTTTVPTSPALDFSLALLRIGLTQETLTQGASVKTTPTVVSEAARGVLREDVGLGLMLLSILNEPKHTKAVLDSLPCTHLSLQITQYFYALQIYTSLYPWCEVSLSPVYLRDPTAVIARVNKMVESETELKEASESVRQYVELFLSTRELVADYVQGQALLRLGAGVDIDRFLSDAGYKEDTVLGLAMTLEAEVLDLALTLAGKYDVPLWDVYMTHLQHLFDSEVATTDEIRGHVTTKTKLMDTLKAKPNDFVKRMEENVYLTVAGWDHERLLLYYWLLEECGGRTHTARQAAAHTKLLKKLKGSAQGLNYKQLLKPDTDVLTVLQPVLTANNVNSLAKAVKSLPGRKGEGIDSSTVYCAWAEKYFFDIPPEKKMKTSNDWIHRYDLCRDYMQRMSGCDVERFVRGLVLSRVACTLPLEARAEITRRAVKFCHQQQAKHKTTTTTADDDDVVKRWSEAALVMERWEGHLHLLRSTTYTRLQHNSDHHLRDYATRFAETGSDEALLTQLACSVVVEGGKLNTLGEVLSVYPDHVATTPEDVLMDTLRLLVSHWQGNKVDMLTTDSQEAAVGVLDHVLGEVRSYLDDGGEVLGEEEVLSVLRELCEDSAVEVNTKLQVLAVAQKHLSVSEEDLELERVMRTGGIVGEAWPDTHNIHVDATQVCSVEGRRSLLSLLTQHTTNMTQAKALIRLLTLWPPFTQQEYTSPSSNPWLAVFERVLSLSSEEEEEEEGERLQLVWQASKHADSQEQLPENCVEAVVKQLQHKGGHRGFKWTSKVALLLSTNTKLHNKVLMENLHGIQKIVGSDYDGELLEGTVRRELVPALLPTPLYSPLVTHLMESGDVDVLEEAVRQLEEAGRHKEAASLAVSQSSLPKALHNMTAALKTYKKWL</sequence>
<comment type="subcellular location">
    <subcellularLocation>
        <location evidence="1">Endoplasmic reticulum</location>
    </subcellularLocation>
</comment>
<evidence type="ECO:0000256" key="4">
    <source>
        <dbReference type="ARBA" id="ARBA00022927"/>
    </source>
</evidence>
<dbReference type="EMBL" id="JAWZYT010000029">
    <property type="protein sequence ID" value="KAK4329182.1"/>
    <property type="molecule type" value="Genomic_DNA"/>
</dbReference>
<dbReference type="InterPro" id="IPR036322">
    <property type="entry name" value="WD40_repeat_dom_sf"/>
</dbReference>
<evidence type="ECO:0000256" key="2">
    <source>
        <dbReference type="ARBA" id="ARBA00022448"/>
    </source>
</evidence>
<dbReference type="Pfam" id="PF08314">
    <property type="entry name" value="Sec39"/>
    <property type="match status" value="2"/>
</dbReference>
<dbReference type="SUPFAM" id="SSF50978">
    <property type="entry name" value="WD40 repeat-like"/>
    <property type="match status" value="1"/>
</dbReference>
<gene>
    <name evidence="9" type="ORF">Pmani_000411</name>
</gene>
<dbReference type="PANTHER" id="PTHR15922:SF2">
    <property type="entry name" value="NBAS SUBUNIT OF NRZ TETHERING COMPLEX"/>
    <property type="match status" value="1"/>
</dbReference>
<feature type="domain" description="NBAS subunit of NRZ tethering complex C-terminal" evidence="8">
    <location>
        <begin position="2063"/>
        <end position="2189"/>
    </location>
</feature>
<feature type="domain" description="Sec39" evidence="6">
    <location>
        <begin position="789"/>
        <end position="1010"/>
    </location>
</feature>
<evidence type="ECO:0000259" key="6">
    <source>
        <dbReference type="Pfam" id="PF08314"/>
    </source>
</evidence>
<comment type="caution">
    <text evidence="9">The sequence shown here is derived from an EMBL/GenBank/DDBJ whole genome shotgun (WGS) entry which is preliminary data.</text>
</comment>
<evidence type="ECO:0000259" key="8">
    <source>
        <dbReference type="Pfam" id="PF22913"/>
    </source>
</evidence>
<feature type="region of interest" description="Disordered" evidence="5">
    <location>
        <begin position="476"/>
        <end position="533"/>
    </location>
</feature>
<dbReference type="Proteomes" id="UP001292094">
    <property type="component" value="Unassembled WGS sequence"/>
</dbReference>
<dbReference type="PANTHER" id="PTHR15922">
    <property type="entry name" value="NEUROBLASTOMA-AMPLIFIED SEQUENCE"/>
    <property type="match status" value="1"/>
</dbReference>
<dbReference type="Pfam" id="PF15492">
    <property type="entry name" value="Nbas_N"/>
    <property type="match status" value="1"/>
</dbReference>
<keyword evidence="10" id="KW-1185">Reference proteome</keyword>
<dbReference type="InterPro" id="IPR054751">
    <property type="entry name" value="NBAS_C"/>
</dbReference>
<keyword evidence="2" id="KW-0813">Transport</keyword>
<feature type="compositionally biased region" description="Acidic residues" evidence="5">
    <location>
        <begin position="503"/>
        <end position="533"/>
    </location>
</feature>
<accession>A0AAE1QPX3</accession>